<dbReference type="HOGENOM" id="CLU_013044_1_1_1"/>
<feature type="transmembrane region" description="Helical" evidence="1">
    <location>
        <begin position="306"/>
        <end position="327"/>
    </location>
</feature>
<keyword evidence="3" id="KW-1185">Reference proteome</keyword>
<sequence length="753" mass="87091">MKSIFKKLDIFSSQFQFNVGHNQPNKGTLTGFALSSFVILTTIAYFIYEIMLFSSNQIEPNFRSQNFITEGLVETGLNNDLIGFKMDPGESYALYTNATKTYLIYMAFFRYQTNDTSQFIPIKVINCTNPSLQGYQCLDFSSLSNYTFALNTKQNLYSQIQIFTYSCLDLDSVKTTIPDNCASQAESDALVNGVNAGLKFKIFTSQYNTTSQEMQVNYRNVNIYTFSSQSIITILNMQTQTTSVKQGLIIQNESKYSSPIQYNQISQSMQRQSALKDGEGPYSLIMLQIDEIIQRVQIQYSTLPQILALVNGIFSLLLLLGIIGRLISSKRIEHDFFTLFLKNFYTGKYLSILKQNKLLQQIQSPLINKQVSKNENEILSNNLINLPVKNGNMKSDQMSNQELNNDKKQDIELIESNCDQFVENKEEPNDNCIQFPNLDFKFKKQLDNKKNKQVINSQIQFDLSEKNLCEQEKKLEIKKEEKFNVREKLNISHNQDIFLKIQQQQSIMQDEEAVTPQQRENIITNFNNQYISPQERSPQNQMIQEENTNLNKQPSTVVFNQATNQQIVQTKGQSYAYLLTDRKFQEPNDLGYLDNNINKLKALQSKSLTKQIMNSIFSFKLYKKKNQQISDDLGEQQKKIILEHVNQDLNIFSFYKDVIFLKKAVMLMLDSQQLAAIKLLGFSSDFLDSDFKNISPNDLEQLTKDKKLSYLEEQFIIYQSDEIQQQKLSQFLLRLQNQEKGNDIDFRILSSIP</sequence>
<feature type="transmembrane region" description="Helical" evidence="1">
    <location>
        <begin position="29"/>
        <end position="48"/>
    </location>
</feature>
<dbReference type="KEGG" id="tet:TTHERM_01084260"/>
<dbReference type="AlphaFoldDB" id="Q22BU1"/>
<evidence type="ECO:0000313" key="3">
    <source>
        <dbReference type="Proteomes" id="UP000009168"/>
    </source>
</evidence>
<accession>Q22BU1</accession>
<proteinExistence type="predicted"/>
<keyword evidence="1" id="KW-1133">Transmembrane helix</keyword>
<dbReference type="Proteomes" id="UP000009168">
    <property type="component" value="Unassembled WGS sequence"/>
</dbReference>
<gene>
    <name evidence="2" type="ORF">TTHERM_01084260</name>
</gene>
<dbReference type="GeneID" id="7830856"/>
<protein>
    <submittedName>
        <fullName evidence="2">AMP-binding enzyme family protein</fullName>
    </submittedName>
</protein>
<evidence type="ECO:0000313" key="2">
    <source>
        <dbReference type="EMBL" id="EAR82759.2"/>
    </source>
</evidence>
<reference evidence="3" key="1">
    <citation type="journal article" date="2006" name="PLoS Biol.">
        <title>Macronuclear genome sequence of the ciliate Tetrahymena thermophila, a model eukaryote.</title>
        <authorList>
            <person name="Eisen J.A."/>
            <person name="Coyne R.S."/>
            <person name="Wu M."/>
            <person name="Wu D."/>
            <person name="Thiagarajan M."/>
            <person name="Wortman J.R."/>
            <person name="Badger J.H."/>
            <person name="Ren Q."/>
            <person name="Amedeo P."/>
            <person name="Jones K.M."/>
            <person name="Tallon L.J."/>
            <person name="Delcher A.L."/>
            <person name="Salzberg S.L."/>
            <person name="Silva J.C."/>
            <person name="Haas B.J."/>
            <person name="Majoros W.H."/>
            <person name="Farzad M."/>
            <person name="Carlton J.M."/>
            <person name="Smith R.K. Jr."/>
            <person name="Garg J."/>
            <person name="Pearlman R.E."/>
            <person name="Karrer K.M."/>
            <person name="Sun L."/>
            <person name="Manning G."/>
            <person name="Elde N.C."/>
            <person name="Turkewitz A.P."/>
            <person name="Asai D.J."/>
            <person name="Wilkes D.E."/>
            <person name="Wang Y."/>
            <person name="Cai H."/>
            <person name="Collins K."/>
            <person name="Stewart B.A."/>
            <person name="Lee S.R."/>
            <person name="Wilamowska K."/>
            <person name="Weinberg Z."/>
            <person name="Ruzzo W.L."/>
            <person name="Wloga D."/>
            <person name="Gaertig J."/>
            <person name="Frankel J."/>
            <person name="Tsao C.-C."/>
            <person name="Gorovsky M.A."/>
            <person name="Keeling P.J."/>
            <person name="Waller R.F."/>
            <person name="Patron N.J."/>
            <person name="Cherry J.M."/>
            <person name="Stover N.A."/>
            <person name="Krieger C.J."/>
            <person name="del Toro C."/>
            <person name="Ryder H.F."/>
            <person name="Williamson S.C."/>
            <person name="Barbeau R.A."/>
            <person name="Hamilton E.P."/>
            <person name="Orias E."/>
        </authorList>
    </citation>
    <scope>NUCLEOTIDE SEQUENCE [LARGE SCALE GENOMIC DNA]</scope>
    <source>
        <strain evidence="3">SB210</strain>
    </source>
</reference>
<evidence type="ECO:0000256" key="1">
    <source>
        <dbReference type="SAM" id="Phobius"/>
    </source>
</evidence>
<dbReference type="InParanoid" id="Q22BU1"/>
<keyword evidence="1" id="KW-0812">Transmembrane</keyword>
<organism evidence="2 3">
    <name type="scientific">Tetrahymena thermophila (strain SB210)</name>
    <dbReference type="NCBI Taxonomy" id="312017"/>
    <lineage>
        <taxon>Eukaryota</taxon>
        <taxon>Sar</taxon>
        <taxon>Alveolata</taxon>
        <taxon>Ciliophora</taxon>
        <taxon>Intramacronucleata</taxon>
        <taxon>Oligohymenophorea</taxon>
        <taxon>Hymenostomatida</taxon>
        <taxon>Tetrahymenina</taxon>
        <taxon>Tetrahymenidae</taxon>
        <taxon>Tetrahymena</taxon>
    </lineage>
</organism>
<keyword evidence="1" id="KW-0472">Membrane</keyword>
<name>Q22BU1_TETTS</name>
<dbReference type="RefSeq" id="XP_001030422.2">
    <property type="nucleotide sequence ID" value="XM_001030422.2"/>
</dbReference>
<dbReference type="EMBL" id="GG662531">
    <property type="protein sequence ID" value="EAR82759.2"/>
    <property type="molecule type" value="Genomic_DNA"/>
</dbReference>